<protein>
    <submittedName>
        <fullName evidence="1">Spiroplasmavirus-related protein</fullName>
    </submittedName>
</protein>
<dbReference type="RefSeq" id="WP_053390567.1">
    <property type="nucleotide sequence ID" value="NZ_CP010899.1"/>
</dbReference>
<dbReference type="InterPro" id="IPR022160">
    <property type="entry name" value="Phage_1-C74_Orf1"/>
</dbReference>
<organism evidence="1 2">
    <name type="scientific">Spiroplasma kunkelii CR2-3x</name>
    <dbReference type="NCBI Taxonomy" id="273035"/>
    <lineage>
        <taxon>Bacteria</taxon>
        <taxon>Bacillati</taxon>
        <taxon>Mycoplasmatota</taxon>
        <taxon>Mollicutes</taxon>
        <taxon>Entomoplasmatales</taxon>
        <taxon>Spiroplasmataceae</taxon>
        <taxon>Spiroplasma</taxon>
    </lineage>
</organism>
<dbReference type="KEGG" id="skn:SKUN_00325"/>
<evidence type="ECO:0000313" key="2">
    <source>
        <dbReference type="Proteomes" id="UP000062963"/>
    </source>
</evidence>
<dbReference type="PATRIC" id="fig|273035.7.peg.384"/>
<accession>A0A0K2JFR1</accession>
<proteinExistence type="predicted"/>
<dbReference type="Pfam" id="PF12461">
    <property type="entry name" value="DUF3688"/>
    <property type="match status" value="1"/>
</dbReference>
<name>A0A0K2JFR1_SPIKU</name>
<dbReference type="AlphaFoldDB" id="A0A0K2JFR1"/>
<dbReference type="Proteomes" id="UP000062963">
    <property type="component" value="Chromosome"/>
</dbReference>
<dbReference type="OrthoDB" id="391365at2"/>
<dbReference type="EMBL" id="CP010899">
    <property type="protein sequence ID" value="ALA97242.1"/>
    <property type="molecule type" value="Genomic_DNA"/>
</dbReference>
<sequence length="70" mass="8441">MQSDNFSIIKFNFSSELIWKVGEHGGHRINNRWYVYIHSLYSWDEVDEPQIPTINQNTGEITDWKEQKRN</sequence>
<keyword evidence="2" id="KW-1185">Reference proteome</keyword>
<evidence type="ECO:0000313" key="1">
    <source>
        <dbReference type="EMBL" id="ALA97242.1"/>
    </source>
</evidence>
<gene>
    <name evidence="1" type="ORF">SKUN_00325</name>
</gene>
<reference evidence="1 2" key="1">
    <citation type="journal article" date="2015" name="Genome Announc.">
        <title>Complete Genome Sequence of Spiroplasma kunkelii Strain CR2-3x, Causal Agent of Corn Stunt Disease in Zea mays L.</title>
        <authorList>
            <person name="Davis R.E."/>
            <person name="Shao J."/>
            <person name="Dally E.L."/>
            <person name="Zhao Y."/>
            <person name="Gasparich G.E."/>
            <person name="Gaynor B.J."/>
            <person name="Athey J.C."/>
            <person name="Harrison N.A."/>
            <person name="Donofrio N."/>
        </authorList>
    </citation>
    <scope>NUCLEOTIDE SEQUENCE [LARGE SCALE GENOMIC DNA]</scope>
    <source>
        <strain evidence="1 2">CR2-3x</strain>
    </source>
</reference>